<organism evidence="2 3">
    <name type="scientific">Hymenobacter glaciei</name>
    <dbReference type="NCBI Taxonomy" id="877209"/>
    <lineage>
        <taxon>Bacteria</taxon>
        <taxon>Pseudomonadati</taxon>
        <taxon>Bacteroidota</taxon>
        <taxon>Cytophagia</taxon>
        <taxon>Cytophagales</taxon>
        <taxon>Hymenobacteraceae</taxon>
        <taxon>Hymenobacter</taxon>
    </lineage>
</organism>
<protein>
    <recommendedName>
        <fullName evidence="4">Transcriptional regulator</fullName>
    </recommendedName>
</protein>
<feature type="compositionally biased region" description="Polar residues" evidence="1">
    <location>
        <begin position="119"/>
        <end position="131"/>
    </location>
</feature>
<evidence type="ECO:0000313" key="2">
    <source>
        <dbReference type="EMBL" id="GAA4045907.1"/>
    </source>
</evidence>
<feature type="compositionally biased region" description="Polar residues" evidence="1">
    <location>
        <begin position="326"/>
        <end position="337"/>
    </location>
</feature>
<feature type="region of interest" description="Disordered" evidence="1">
    <location>
        <begin position="96"/>
        <end position="134"/>
    </location>
</feature>
<feature type="region of interest" description="Disordered" evidence="1">
    <location>
        <begin position="321"/>
        <end position="352"/>
    </location>
</feature>
<proteinExistence type="predicted"/>
<name>A0ABP7UKN3_9BACT</name>
<sequence length="352" mass="38206">MNYVQHTRAAHERLRAQAGATPQHVSLYWALFFQWNAARFPAALELDHVATMQAARIGSRHTYRATLRDLDAWSLLTYHPSQSRYDHSRCSLRDLSASEATPPSNAASGPGVAPMNPCTEATSGPHKTTASGPEVAQALRPEVALMTGSSRPEVAQDTIESKTIVLNSVVVNGDAATAKKKKEPAALPDEGLSKAEVFNPGLPNDDAGAAPSDAPKKKVAKKKNGVRAETIRAAATAGPNEPRRRAPLPELPFHQSALFDFEAFTAAFAGTDYALADLRHYHQLIDNWRDKKTGLPPLRRDWVATSKKFMLNDAADNRLKLAPGTHQHQPGQHSVDSGTRPAATGYRSKYDA</sequence>
<feature type="compositionally biased region" description="Polar residues" evidence="1">
    <location>
        <begin position="98"/>
        <end position="107"/>
    </location>
</feature>
<keyword evidence="3" id="KW-1185">Reference proteome</keyword>
<evidence type="ECO:0000256" key="1">
    <source>
        <dbReference type="SAM" id="MobiDB-lite"/>
    </source>
</evidence>
<comment type="caution">
    <text evidence="2">The sequence shown here is derived from an EMBL/GenBank/DDBJ whole genome shotgun (WGS) entry which is preliminary data.</text>
</comment>
<gene>
    <name evidence="2" type="ORF">GCM10022409_34970</name>
</gene>
<reference evidence="3" key="1">
    <citation type="journal article" date="2019" name="Int. J. Syst. Evol. Microbiol.">
        <title>The Global Catalogue of Microorganisms (GCM) 10K type strain sequencing project: providing services to taxonomists for standard genome sequencing and annotation.</title>
        <authorList>
            <consortium name="The Broad Institute Genomics Platform"/>
            <consortium name="The Broad Institute Genome Sequencing Center for Infectious Disease"/>
            <person name="Wu L."/>
            <person name="Ma J."/>
        </authorList>
    </citation>
    <scope>NUCLEOTIDE SEQUENCE [LARGE SCALE GENOMIC DNA]</scope>
    <source>
        <strain evidence="3">JCM 17225</strain>
    </source>
</reference>
<accession>A0ABP7UKN3</accession>
<dbReference type="Proteomes" id="UP001501469">
    <property type="component" value="Unassembled WGS sequence"/>
</dbReference>
<evidence type="ECO:0000313" key="3">
    <source>
        <dbReference type="Proteomes" id="UP001501469"/>
    </source>
</evidence>
<dbReference type="EMBL" id="BAABDK010000027">
    <property type="protein sequence ID" value="GAA4045907.1"/>
    <property type="molecule type" value="Genomic_DNA"/>
</dbReference>
<feature type="region of interest" description="Disordered" evidence="1">
    <location>
        <begin position="176"/>
        <end position="247"/>
    </location>
</feature>
<evidence type="ECO:0008006" key="4">
    <source>
        <dbReference type="Google" id="ProtNLM"/>
    </source>
</evidence>